<feature type="compositionally biased region" description="Basic residues" evidence="1">
    <location>
        <begin position="792"/>
        <end position="801"/>
    </location>
</feature>
<feature type="region of interest" description="Disordered" evidence="1">
    <location>
        <begin position="464"/>
        <end position="493"/>
    </location>
</feature>
<evidence type="ECO:0000256" key="1">
    <source>
        <dbReference type="SAM" id="MobiDB-lite"/>
    </source>
</evidence>
<reference evidence="2 3" key="1">
    <citation type="submission" date="2014-04" db="EMBL/GenBank/DDBJ databases">
        <authorList>
            <consortium name="DOE Joint Genome Institute"/>
            <person name="Kuo A."/>
            <person name="Kohler A."/>
            <person name="Nagy L.G."/>
            <person name="Floudas D."/>
            <person name="Copeland A."/>
            <person name="Barry K.W."/>
            <person name="Cichocki N."/>
            <person name="Veneault-Fourrey C."/>
            <person name="LaButti K."/>
            <person name="Lindquist E.A."/>
            <person name="Lipzen A."/>
            <person name="Lundell T."/>
            <person name="Morin E."/>
            <person name="Murat C."/>
            <person name="Sun H."/>
            <person name="Tunlid A."/>
            <person name="Henrissat B."/>
            <person name="Grigoriev I.V."/>
            <person name="Hibbett D.S."/>
            <person name="Martin F."/>
            <person name="Nordberg H.P."/>
            <person name="Cantor M.N."/>
            <person name="Hua S.X."/>
        </authorList>
    </citation>
    <scope>NUCLEOTIDE SEQUENCE [LARGE SCALE GENOMIC DNA]</scope>
    <source>
        <strain evidence="2 3">Foug A</strain>
    </source>
</reference>
<feature type="region of interest" description="Disordered" evidence="1">
    <location>
        <begin position="690"/>
        <end position="720"/>
    </location>
</feature>
<evidence type="ECO:0000313" key="3">
    <source>
        <dbReference type="Proteomes" id="UP000053989"/>
    </source>
</evidence>
<keyword evidence="3" id="KW-1185">Reference proteome</keyword>
<feature type="compositionally biased region" description="Polar residues" evidence="1">
    <location>
        <begin position="941"/>
        <end position="950"/>
    </location>
</feature>
<dbReference type="OrthoDB" id="298939at2759"/>
<feature type="compositionally biased region" description="Basic and acidic residues" evidence="1">
    <location>
        <begin position="737"/>
        <end position="754"/>
    </location>
</feature>
<dbReference type="STRING" id="1036808.A0A0C3E2M2"/>
<dbReference type="Gene3D" id="2.60.40.640">
    <property type="match status" value="1"/>
</dbReference>
<accession>A0A0C3E2M2</accession>
<dbReference type="InParanoid" id="A0A0C3E2M2"/>
<feature type="compositionally biased region" description="Polar residues" evidence="1">
    <location>
        <begin position="471"/>
        <end position="488"/>
    </location>
</feature>
<name>A0A0C3E2M2_9AGAM</name>
<feature type="compositionally biased region" description="Polar residues" evidence="1">
    <location>
        <begin position="914"/>
        <end position="932"/>
    </location>
</feature>
<reference evidence="3" key="2">
    <citation type="submission" date="2015-01" db="EMBL/GenBank/DDBJ databases">
        <title>Evolutionary Origins and Diversification of the Mycorrhizal Mutualists.</title>
        <authorList>
            <consortium name="DOE Joint Genome Institute"/>
            <consortium name="Mycorrhizal Genomics Consortium"/>
            <person name="Kohler A."/>
            <person name="Kuo A."/>
            <person name="Nagy L.G."/>
            <person name="Floudas D."/>
            <person name="Copeland A."/>
            <person name="Barry K.W."/>
            <person name="Cichocki N."/>
            <person name="Veneault-Fourrey C."/>
            <person name="LaButti K."/>
            <person name="Lindquist E.A."/>
            <person name="Lipzen A."/>
            <person name="Lundell T."/>
            <person name="Morin E."/>
            <person name="Murat C."/>
            <person name="Riley R."/>
            <person name="Ohm R."/>
            <person name="Sun H."/>
            <person name="Tunlid A."/>
            <person name="Henrissat B."/>
            <person name="Grigoriev I.V."/>
            <person name="Hibbett D.S."/>
            <person name="Martin F."/>
        </authorList>
    </citation>
    <scope>NUCLEOTIDE SEQUENCE [LARGE SCALE GENOMIC DNA]</scope>
    <source>
        <strain evidence="3">Foug A</strain>
    </source>
</reference>
<dbReference type="InterPro" id="IPR014752">
    <property type="entry name" value="Arrestin-like_C"/>
</dbReference>
<dbReference type="AlphaFoldDB" id="A0A0C3E2M2"/>
<feature type="region of interest" description="Disordered" evidence="1">
    <location>
        <begin position="737"/>
        <end position="810"/>
    </location>
</feature>
<dbReference type="Proteomes" id="UP000053989">
    <property type="component" value="Unassembled WGS sequence"/>
</dbReference>
<organism evidence="2 3">
    <name type="scientific">Scleroderma citrinum Foug A</name>
    <dbReference type="NCBI Taxonomy" id="1036808"/>
    <lineage>
        <taxon>Eukaryota</taxon>
        <taxon>Fungi</taxon>
        <taxon>Dikarya</taxon>
        <taxon>Basidiomycota</taxon>
        <taxon>Agaricomycotina</taxon>
        <taxon>Agaricomycetes</taxon>
        <taxon>Agaricomycetidae</taxon>
        <taxon>Boletales</taxon>
        <taxon>Sclerodermatineae</taxon>
        <taxon>Sclerodermataceae</taxon>
        <taxon>Scleroderma</taxon>
    </lineage>
</organism>
<evidence type="ECO:0008006" key="4">
    <source>
        <dbReference type="Google" id="ProtNLM"/>
    </source>
</evidence>
<feature type="compositionally biased region" description="Basic and acidic residues" evidence="1">
    <location>
        <begin position="690"/>
        <end position="700"/>
    </location>
</feature>
<evidence type="ECO:0000313" key="2">
    <source>
        <dbReference type="EMBL" id="KIM62739.1"/>
    </source>
</evidence>
<gene>
    <name evidence="2" type="ORF">SCLCIDRAFT_1214850</name>
</gene>
<dbReference type="EMBL" id="KN822040">
    <property type="protein sequence ID" value="KIM62739.1"/>
    <property type="molecule type" value="Genomic_DNA"/>
</dbReference>
<dbReference type="HOGENOM" id="CLU_005744_0_0_1"/>
<sequence>MALQSRPVPMNASSHHSKVKVTLTLSDPVFVAGGLISGKMEIESHADLDCLLGIGIMMVELYAIEDIISRDHTATSTFIHSRRIFQGPGLPLSNAVYSDYVPPAGEHLPAHHYAARRGLTTFFFRFPLPYSSPASLKFGPASIRYEVRASASVAWRGDRRLVTDTCEVKVVESLDTLSSTTIPQAVTIAEGGRVWAHARITNGAVIGGEAACIDLEVKNHTSRWTSGVTLTLTRTLHLSSSLLADKPPPDISDLVTEVDFRGPEYSLPPGIEGVASLVVDIPRHFRGTRGNPRLDDKGKSTDFLFELRCAFNIRVEMPPGSGEVVLTLPVTVYHSIAVPEVPVSSPSIMTSPLIEPYISPSNRGAPPSPEPSDLVWFPQVAQPTCDHHPLDGSADFSIRPWKPPYPYVPSMQRSTSTGPQVFVPYYDAGVLMKEAPSAESLPLPPASLPQDNVNPDCYADAMAKGPRASRISHNLHQSTRYRSVSPFSSKKALPEPPLGVSPVLYTQTPVPFPLPNPHESPDIVYSPRPVPSPRHSFSGSVPKSDNVFALERMADELGKQTSSLNGDLPKGDAGANNGVQGLAVELGTKESLPGPVLLTEKLRAVLSQHPANGLSSGENMLNRPVSQASSGNFPRAPPTPPIAAITPVKFPRGPLESSGLSESIGKHGAVESGLDALERRLVAEVGTRRLDADSRPDARGVIRPITIPQREPPDGVNDSAISSLTLADRDAIVKGMGREGEQEHDRDSDERTQHVENGQTPSDDERDARTQMGKSVRRGGKSKHSDEDHERVGRRRERKKCKNDDSRKLRKEAQGRIAAWLGGIDTTAPPATDDSIFLRSLSETKACVAAWHGRTVTTQPPVVDAPIPHLSSSSHFLPLADNGLFGPPLPDERADERRNVSGVAAQDGSAAPNPRSSGFVTISSLGATQDTTRLSKHSPRRSSANDLPKSSSPCFRIDACSIPATRVPSPNSHFSLQGYSPVSKQVDQSSVHLSRLPPEPEVKYNVRSARGGRGGKVAHVASLWAAKATEASAKKIIEPSPARKSPNILKKPVKKLYTSATHINGSSDTKYKHVTEPHAKPAKATTVPAVISSSHAVPMLSSTASLARPHTANAPMVSETTADIRNAHKNPATDKPGRHLGDLAFGKAKLKALIQKYQG</sequence>
<feature type="region of interest" description="Disordered" evidence="1">
    <location>
        <begin position="902"/>
        <end position="950"/>
    </location>
</feature>
<protein>
    <recommendedName>
        <fullName evidence="4">Arrestin-like N-terminal domain-containing protein</fullName>
    </recommendedName>
</protein>
<proteinExistence type="predicted"/>